<evidence type="ECO:0000256" key="1">
    <source>
        <dbReference type="SAM" id="Phobius"/>
    </source>
</evidence>
<evidence type="ECO:0000313" key="2">
    <source>
        <dbReference type="EMBL" id="KAG7385079.1"/>
    </source>
</evidence>
<evidence type="ECO:0008006" key="4">
    <source>
        <dbReference type="Google" id="ProtNLM"/>
    </source>
</evidence>
<feature type="transmembrane region" description="Helical" evidence="1">
    <location>
        <begin position="12"/>
        <end position="32"/>
    </location>
</feature>
<feature type="transmembrane region" description="Helical" evidence="1">
    <location>
        <begin position="52"/>
        <end position="71"/>
    </location>
</feature>
<dbReference type="EMBL" id="JAGDFM010000130">
    <property type="protein sequence ID" value="KAG7385079.1"/>
    <property type="molecule type" value="Genomic_DNA"/>
</dbReference>
<keyword evidence="1" id="KW-0812">Transmembrane</keyword>
<proteinExistence type="predicted"/>
<sequence>MSCMESSHLRALMALSAAGMLLVPVFGLLLRSQPRFVRGLHVSASSAEANCYIAGGLYAGVFLVCGLLLRLKTRGCVTQKPDEAQDDVGRRNRRYRLSFVELESEEFVKAMDAMDRRTAVIPTPTKTLELPTKFPGKDEAV</sequence>
<reference evidence="2" key="1">
    <citation type="submission" date="2021-02" db="EMBL/GenBank/DDBJ databases">
        <authorList>
            <person name="Palmer J.M."/>
        </authorList>
    </citation>
    <scope>NUCLEOTIDE SEQUENCE</scope>
    <source>
        <strain evidence="2">SCRP734</strain>
    </source>
</reference>
<name>A0A8T1VYM4_9STRA</name>
<gene>
    <name evidence="2" type="ORF">PHYPSEUDO_001931</name>
</gene>
<dbReference type="Proteomes" id="UP000694044">
    <property type="component" value="Unassembled WGS sequence"/>
</dbReference>
<keyword evidence="1" id="KW-1133">Transmembrane helix</keyword>
<dbReference type="AlphaFoldDB" id="A0A8T1VYM4"/>
<protein>
    <recommendedName>
        <fullName evidence="4">Transmembrane protein</fullName>
    </recommendedName>
</protein>
<organism evidence="2 3">
    <name type="scientific">Phytophthora pseudosyringae</name>
    <dbReference type="NCBI Taxonomy" id="221518"/>
    <lineage>
        <taxon>Eukaryota</taxon>
        <taxon>Sar</taxon>
        <taxon>Stramenopiles</taxon>
        <taxon>Oomycota</taxon>
        <taxon>Peronosporomycetes</taxon>
        <taxon>Peronosporales</taxon>
        <taxon>Peronosporaceae</taxon>
        <taxon>Phytophthora</taxon>
    </lineage>
</organism>
<accession>A0A8T1VYM4</accession>
<keyword evidence="3" id="KW-1185">Reference proteome</keyword>
<comment type="caution">
    <text evidence="2">The sequence shown here is derived from an EMBL/GenBank/DDBJ whole genome shotgun (WGS) entry which is preliminary data.</text>
</comment>
<keyword evidence="1" id="KW-0472">Membrane</keyword>
<evidence type="ECO:0000313" key="3">
    <source>
        <dbReference type="Proteomes" id="UP000694044"/>
    </source>
</evidence>
<dbReference type="OrthoDB" id="106974at2759"/>